<proteinExistence type="predicted"/>
<dbReference type="Proteomes" id="UP000291591">
    <property type="component" value="Unassembled WGS sequence"/>
</dbReference>
<keyword evidence="3" id="KW-1185">Reference proteome</keyword>
<name>A0A4Q7UW14_PSEST</name>
<evidence type="ECO:0000313" key="2">
    <source>
        <dbReference type="EMBL" id="RZT85284.1"/>
    </source>
</evidence>
<protein>
    <submittedName>
        <fullName evidence="2">Uncharacterized protein</fullName>
    </submittedName>
</protein>
<sequence length="66" mass="6808">MTRTTDTEHMTAPRNLRRTARRRNTVARLIVAATVVAAAGAGVLSGSAGADDVPRPAVLVGPAVSR</sequence>
<organism evidence="2 3">
    <name type="scientific">Pseudonocardia sediminis</name>
    <dbReference type="NCBI Taxonomy" id="1397368"/>
    <lineage>
        <taxon>Bacteria</taxon>
        <taxon>Bacillati</taxon>
        <taxon>Actinomycetota</taxon>
        <taxon>Actinomycetes</taxon>
        <taxon>Pseudonocardiales</taxon>
        <taxon>Pseudonocardiaceae</taxon>
        <taxon>Pseudonocardia</taxon>
    </lineage>
</organism>
<gene>
    <name evidence="2" type="ORF">EV383_2148</name>
</gene>
<reference evidence="2 3" key="1">
    <citation type="submission" date="2019-02" db="EMBL/GenBank/DDBJ databases">
        <title>Sequencing the genomes of 1000 actinobacteria strains.</title>
        <authorList>
            <person name="Klenk H.-P."/>
        </authorList>
    </citation>
    <scope>NUCLEOTIDE SEQUENCE [LARGE SCALE GENOMIC DNA]</scope>
    <source>
        <strain evidence="2 3">DSM 45779</strain>
    </source>
</reference>
<evidence type="ECO:0000256" key="1">
    <source>
        <dbReference type="SAM" id="MobiDB-lite"/>
    </source>
</evidence>
<feature type="compositionally biased region" description="Basic and acidic residues" evidence="1">
    <location>
        <begin position="1"/>
        <end position="11"/>
    </location>
</feature>
<evidence type="ECO:0000313" key="3">
    <source>
        <dbReference type="Proteomes" id="UP000291591"/>
    </source>
</evidence>
<comment type="caution">
    <text evidence="2">The sequence shown here is derived from an EMBL/GenBank/DDBJ whole genome shotgun (WGS) entry which is preliminary data.</text>
</comment>
<dbReference type="EMBL" id="SHKL01000001">
    <property type="protein sequence ID" value="RZT85284.1"/>
    <property type="molecule type" value="Genomic_DNA"/>
</dbReference>
<accession>A0A4Q7UW14</accession>
<dbReference type="AlphaFoldDB" id="A0A4Q7UW14"/>
<feature type="region of interest" description="Disordered" evidence="1">
    <location>
        <begin position="1"/>
        <end position="22"/>
    </location>
</feature>